<evidence type="ECO:0000313" key="3">
    <source>
        <dbReference type="Proteomes" id="UP000018418"/>
    </source>
</evidence>
<dbReference type="STRING" id="396323.VH98_05330"/>
<sequence>MTTFFDLEIQVQPEHIDLLGHVNNVVYVSWMQDVAHAHIAALGVGLEQYMQMKHAMVAVEHQMQYRKAALEGDQLILRTWFSDLNAMYSFREYAFFRVRDQALIFLAKTKWTCIEIATGRPKRMSPTFLNAYQPLDPEINPYDFSDKIEAS</sequence>
<dbReference type="InterPro" id="IPR029069">
    <property type="entry name" value="HotDog_dom_sf"/>
</dbReference>
<dbReference type="GO" id="GO:0047617">
    <property type="term" value="F:fatty acyl-CoA hydrolase activity"/>
    <property type="evidence" value="ECO:0007669"/>
    <property type="project" value="TreeGrafter"/>
</dbReference>
<evidence type="ECO:0000256" key="1">
    <source>
        <dbReference type="ARBA" id="ARBA00022801"/>
    </source>
</evidence>
<protein>
    <submittedName>
        <fullName evidence="2">Uncharacterized protein</fullName>
    </submittedName>
</protein>
<keyword evidence="1" id="KW-0378">Hydrolase</keyword>
<dbReference type="EMBL" id="AYEU01000006">
    <property type="protein sequence ID" value="ESK51032.1"/>
    <property type="molecule type" value="Genomic_DNA"/>
</dbReference>
<dbReference type="Gene3D" id="3.10.129.10">
    <property type="entry name" value="Hotdog Thioesterase"/>
    <property type="match status" value="2"/>
</dbReference>
<dbReference type="Pfam" id="PF13279">
    <property type="entry name" value="4HBT_2"/>
    <property type="match status" value="1"/>
</dbReference>
<dbReference type="PANTHER" id="PTHR31793">
    <property type="entry name" value="4-HYDROXYBENZOYL-COA THIOESTERASE FAMILY MEMBER"/>
    <property type="match status" value="1"/>
</dbReference>
<dbReference type="PANTHER" id="PTHR31793:SF37">
    <property type="entry name" value="ACYL-COA THIOESTER HYDROLASE YBGC"/>
    <property type="match status" value="1"/>
</dbReference>
<reference evidence="2 3" key="1">
    <citation type="submission" date="2013-10" db="EMBL/GenBank/DDBJ databases">
        <title>The Genome Sequence of Acinetobacter brisouii CIP 110357.</title>
        <authorList>
            <consortium name="The Broad Institute Genomics Platform"/>
            <consortium name="The Broad Institute Genome Sequencing Center for Infectious Disease"/>
            <person name="Cerqueira G."/>
            <person name="Feldgarden M."/>
            <person name="Courvalin P."/>
            <person name="Grillot-Courvalin C."/>
            <person name="Clermont D."/>
            <person name="Rocha E."/>
            <person name="Yoon E.-J."/>
            <person name="Nemec A."/>
            <person name="Young S.K."/>
            <person name="Zeng Q."/>
            <person name="Gargeya S."/>
            <person name="Fitzgerald M."/>
            <person name="Abouelleil A."/>
            <person name="Alvarado L."/>
            <person name="Berlin A.M."/>
            <person name="Chapman S.B."/>
            <person name="Gainer-Dewar J."/>
            <person name="Goldberg J."/>
            <person name="Gnerre S."/>
            <person name="Griggs A."/>
            <person name="Gujja S."/>
            <person name="Hansen M."/>
            <person name="Howarth C."/>
            <person name="Imamovic A."/>
            <person name="Ireland A."/>
            <person name="Larimer J."/>
            <person name="McCowan C."/>
            <person name="Murphy C."/>
            <person name="Pearson M."/>
            <person name="Poon T.W."/>
            <person name="Priest M."/>
            <person name="Roberts A."/>
            <person name="Saif S."/>
            <person name="Shea T."/>
            <person name="Sykes S."/>
            <person name="Wortman J."/>
            <person name="Nusbaum C."/>
            <person name="Birren B."/>
        </authorList>
    </citation>
    <scope>NUCLEOTIDE SEQUENCE [LARGE SCALE GENOMIC DNA]</scope>
    <source>
        <strain evidence="2 3">CIP 110357</strain>
    </source>
</reference>
<organism evidence="2 3">
    <name type="scientific">Acinetobacter brisouii CIP 110357</name>
    <dbReference type="NCBI Taxonomy" id="1341683"/>
    <lineage>
        <taxon>Bacteria</taxon>
        <taxon>Pseudomonadati</taxon>
        <taxon>Pseudomonadota</taxon>
        <taxon>Gammaproteobacteria</taxon>
        <taxon>Moraxellales</taxon>
        <taxon>Moraxellaceae</taxon>
        <taxon>Acinetobacter</taxon>
    </lineage>
</organism>
<dbReference type="AlphaFoldDB" id="V2UM26"/>
<dbReference type="PATRIC" id="fig|1341683.3.peg.1519"/>
<accession>V2UM26</accession>
<proteinExistence type="predicted"/>
<name>V2UM26_9GAMM</name>
<dbReference type="OrthoDB" id="9801517at2"/>
<dbReference type="RefSeq" id="WP_004751730.1">
    <property type="nucleotide sequence ID" value="NZ_BBTI01000002.1"/>
</dbReference>
<dbReference type="SUPFAM" id="SSF54637">
    <property type="entry name" value="Thioesterase/thiol ester dehydrase-isomerase"/>
    <property type="match status" value="1"/>
</dbReference>
<gene>
    <name evidence="2" type="ORF">P255_01532</name>
</gene>
<keyword evidence="3" id="KW-1185">Reference proteome</keyword>
<dbReference type="HOGENOM" id="CLU_101141_4_1_6"/>
<dbReference type="CDD" id="cd00586">
    <property type="entry name" value="4HBT"/>
    <property type="match status" value="1"/>
</dbReference>
<dbReference type="InterPro" id="IPR050563">
    <property type="entry name" value="4-hydroxybenzoyl-CoA_TE"/>
</dbReference>
<comment type="caution">
    <text evidence="2">The sequence shown here is derived from an EMBL/GenBank/DDBJ whole genome shotgun (WGS) entry which is preliminary data.</text>
</comment>
<evidence type="ECO:0000313" key="2">
    <source>
        <dbReference type="EMBL" id="ESK51032.1"/>
    </source>
</evidence>
<dbReference type="Proteomes" id="UP000018418">
    <property type="component" value="Unassembled WGS sequence"/>
</dbReference>